<comment type="caution">
    <text evidence="9">The sequence shown here is derived from an EMBL/GenBank/DDBJ whole genome shotgun (WGS) entry which is preliminary data.</text>
</comment>
<feature type="domain" description="Peptidase M3A/M3B catalytic" evidence="8">
    <location>
        <begin position="3"/>
        <end position="414"/>
    </location>
</feature>
<dbReference type="PANTHER" id="PTHR43660:SF1">
    <property type="entry name" value="DIPEPTIDYL CARBOXYPEPTIDASE"/>
    <property type="match status" value="1"/>
</dbReference>
<keyword evidence="3 7" id="KW-0479">Metal-binding</keyword>
<sequence length="418" mass="47543">MAALRAEKAKLLGFADFGSYALADQMAKTPDSVRRFIADLVPPASMKAGEEASEIQAEIDQTGQSFPLEPWDWQYYSARVKDKKYAVNDARLREYLEFENVLQNGLFYAATELYGISFKERKDLPVYASSVRVFEVFDTDGAVLGLVYLDCFIRAGKQGGAWSGNLVKGSKLLARRPVVFSIANFPAPASGQKALLSFTDVTTLFHEFGHALHLLFSENTYPSLSSIDTARDWVEFPSQFNEHWALEPKVLRNYATHFETGEPIPSDLVDTFRKSQSWDKGYWLSEYLAASALDQQWHSISADNPPRDTNQFEIVALRDTHTDFRRVPPRYHSTYFAHIWSNGYAANYYAYPWTALLADDAYAWFSEHGGLTRANGERFRKLILAKARAEDYDVLFRQFYGKDPDAGPMFERLGLRKP</sequence>
<dbReference type="Proteomes" id="UP000245252">
    <property type="component" value="Unassembled WGS sequence"/>
</dbReference>
<evidence type="ECO:0000313" key="10">
    <source>
        <dbReference type="Proteomes" id="UP000245252"/>
    </source>
</evidence>
<organism evidence="9 10">
    <name type="scientific">Metarhizobium album</name>
    <dbReference type="NCBI Taxonomy" id="2182425"/>
    <lineage>
        <taxon>Bacteria</taxon>
        <taxon>Pseudomonadati</taxon>
        <taxon>Pseudomonadota</taxon>
        <taxon>Alphaproteobacteria</taxon>
        <taxon>Hyphomicrobiales</taxon>
        <taxon>Rhizobiaceae</taxon>
        <taxon>Metarhizobium</taxon>
    </lineage>
</organism>
<evidence type="ECO:0000256" key="7">
    <source>
        <dbReference type="RuleBase" id="RU003435"/>
    </source>
</evidence>
<comment type="cofactor">
    <cofactor evidence="7">
        <name>Zn(2+)</name>
        <dbReference type="ChEBI" id="CHEBI:29105"/>
    </cofactor>
    <text evidence="7">Binds 1 zinc ion.</text>
</comment>
<dbReference type="GO" id="GO:0005829">
    <property type="term" value="C:cytosol"/>
    <property type="evidence" value="ECO:0007669"/>
    <property type="project" value="TreeGrafter"/>
</dbReference>
<keyword evidence="6 7" id="KW-0482">Metalloprotease</keyword>
<dbReference type="SUPFAM" id="SSF55486">
    <property type="entry name" value="Metalloproteases ('zincins'), catalytic domain"/>
    <property type="match status" value="1"/>
</dbReference>
<evidence type="ECO:0000256" key="4">
    <source>
        <dbReference type="ARBA" id="ARBA00022801"/>
    </source>
</evidence>
<dbReference type="GO" id="GO:0046872">
    <property type="term" value="F:metal ion binding"/>
    <property type="evidence" value="ECO:0007669"/>
    <property type="project" value="UniProtKB-UniRule"/>
</dbReference>
<dbReference type="InterPro" id="IPR001567">
    <property type="entry name" value="Pept_M3A_M3B_dom"/>
</dbReference>
<keyword evidence="2 7" id="KW-0645">Protease</keyword>
<protein>
    <recommendedName>
        <fullName evidence="8">Peptidase M3A/M3B catalytic domain-containing protein</fullName>
    </recommendedName>
</protein>
<evidence type="ECO:0000313" key="9">
    <source>
        <dbReference type="EMBL" id="PWE53735.1"/>
    </source>
</evidence>
<dbReference type="GO" id="GO:0004222">
    <property type="term" value="F:metalloendopeptidase activity"/>
    <property type="evidence" value="ECO:0007669"/>
    <property type="project" value="InterPro"/>
</dbReference>
<evidence type="ECO:0000256" key="5">
    <source>
        <dbReference type="ARBA" id="ARBA00022833"/>
    </source>
</evidence>
<name>A0A2U2DKA1_9HYPH</name>
<dbReference type="InterPro" id="IPR024079">
    <property type="entry name" value="MetalloPept_cat_dom_sf"/>
</dbReference>
<dbReference type="FunFam" id="3.40.390.10:FF:000009">
    <property type="entry name" value="Oligopeptidase A"/>
    <property type="match status" value="1"/>
</dbReference>
<dbReference type="Gene3D" id="1.10.1370.10">
    <property type="entry name" value="Neurolysin, domain 3"/>
    <property type="match status" value="1"/>
</dbReference>
<dbReference type="InterPro" id="IPR045090">
    <property type="entry name" value="Pept_M3A_M3B"/>
</dbReference>
<keyword evidence="10" id="KW-1185">Reference proteome</keyword>
<evidence type="ECO:0000256" key="2">
    <source>
        <dbReference type="ARBA" id="ARBA00022670"/>
    </source>
</evidence>
<keyword evidence="4 7" id="KW-0378">Hydrolase</keyword>
<accession>A0A2U2DKA1</accession>
<proteinExistence type="inferred from homology"/>
<dbReference type="EMBL" id="QFBC01000014">
    <property type="protein sequence ID" value="PWE53735.1"/>
    <property type="molecule type" value="Genomic_DNA"/>
</dbReference>
<dbReference type="GO" id="GO:0006508">
    <property type="term" value="P:proteolysis"/>
    <property type="evidence" value="ECO:0007669"/>
    <property type="project" value="UniProtKB-KW"/>
</dbReference>
<evidence type="ECO:0000256" key="3">
    <source>
        <dbReference type="ARBA" id="ARBA00022723"/>
    </source>
</evidence>
<dbReference type="OrthoDB" id="9773538at2"/>
<dbReference type="Pfam" id="PF01432">
    <property type="entry name" value="Peptidase_M3"/>
    <property type="match status" value="1"/>
</dbReference>
<dbReference type="Gene3D" id="3.40.390.10">
    <property type="entry name" value="Collagenase (Catalytic Domain)"/>
    <property type="match status" value="1"/>
</dbReference>
<evidence type="ECO:0000259" key="8">
    <source>
        <dbReference type="Pfam" id="PF01432"/>
    </source>
</evidence>
<dbReference type="InterPro" id="IPR024077">
    <property type="entry name" value="Neurolysin/TOP_dom2"/>
</dbReference>
<comment type="similarity">
    <text evidence="1 7">Belongs to the peptidase M3 family.</text>
</comment>
<keyword evidence="5 7" id="KW-0862">Zinc</keyword>
<evidence type="ECO:0000256" key="1">
    <source>
        <dbReference type="ARBA" id="ARBA00006040"/>
    </source>
</evidence>
<dbReference type="GO" id="GO:0004180">
    <property type="term" value="F:carboxypeptidase activity"/>
    <property type="evidence" value="ECO:0007669"/>
    <property type="project" value="TreeGrafter"/>
</dbReference>
<evidence type="ECO:0000256" key="6">
    <source>
        <dbReference type="ARBA" id="ARBA00023049"/>
    </source>
</evidence>
<dbReference type="AlphaFoldDB" id="A0A2U2DKA1"/>
<gene>
    <name evidence="9" type="ORF">DEM27_24680</name>
</gene>
<reference evidence="9 10" key="1">
    <citation type="submission" date="2018-05" db="EMBL/GenBank/DDBJ databases">
        <title>The draft genome of strain NS-104.</title>
        <authorList>
            <person name="Hang P."/>
            <person name="Jiang J."/>
        </authorList>
    </citation>
    <scope>NUCLEOTIDE SEQUENCE [LARGE SCALE GENOMIC DNA]</scope>
    <source>
        <strain evidence="9 10">NS-104</strain>
    </source>
</reference>
<dbReference type="PANTHER" id="PTHR43660">
    <property type="entry name" value="DIPEPTIDYL CARBOXYPEPTIDASE"/>
    <property type="match status" value="1"/>
</dbReference>